<proteinExistence type="inferred from homology"/>
<keyword evidence="2 4" id="KW-0732">Signal</keyword>
<keyword evidence="3" id="KW-0813">Transport</keyword>
<evidence type="ECO:0000256" key="4">
    <source>
        <dbReference type="SAM" id="SignalP"/>
    </source>
</evidence>
<dbReference type="GO" id="GO:0006865">
    <property type="term" value="P:amino acid transport"/>
    <property type="evidence" value="ECO:0007669"/>
    <property type="project" value="UniProtKB-KW"/>
</dbReference>
<gene>
    <name evidence="6" type="ORF">H7965_06980</name>
</gene>
<sequence>MSLQSCSAPRAGFPRRWLPALLLLLSPLAACAPQAPRYAAPVFVAPAAMQEAPRGRVGLLLPLSGANRQLGQAMLNASQLALFDQGDRSIEFLPKDTSGTANGAAEAARSAIAEGARALAGPLTLGETAAAAGPARAARAPLIAFTSDAAQAGGGVWVLGMTPTEQAERMAGAAAMDGARRIGLLAPDDEFGRRLAAALRTRLPALGLPPPFVQLHPRLGDSAQAARTLAEQAGPEGLDAVLLGLGGERARTAAAALAAALPTRPRFLGIATWGTDPGLAQEPALVDAWFPGPDPAIRAQFDSRYQAAFGERPPPLAGIAYDAAALASRSLRDGIGSPPVGEALLGADGPIRLTPDGLAQRGLAIFAVDPSGEPRLIQPAPVPGAPGT</sequence>
<dbReference type="EMBL" id="JACOMF010000005">
    <property type="protein sequence ID" value="MBC4015066.1"/>
    <property type="molecule type" value="Genomic_DNA"/>
</dbReference>
<protein>
    <submittedName>
        <fullName evidence="6">Penicillin-binding protein activator</fullName>
    </submittedName>
</protein>
<organism evidence="6 7">
    <name type="scientific">Siccirubricoccus deserti</name>
    <dbReference type="NCBI Taxonomy" id="2013562"/>
    <lineage>
        <taxon>Bacteria</taxon>
        <taxon>Pseudomonadati</taxon>
        <taxon>Pseudomonadota</taxon>
        <taxon>Alphaproteobacteria</taxon>
        <taxon>Acetobacterales</taxon>
        <taxon>Roseomonadaceae</taxon>
        <taxon>Siccirubricoccus</taxon>
    </lineage>
</organism>
<evidence type="ECO:0000256" key="2">
    <source>
        <dbReference type="ARBA" id="ARBA00022729"/>
    </source>
</evidence>
<comment type="similarity">
    <text evidence="1">Belongs to the leucine-binding protein family.</text>
</comment>
<feature type="chain" id="PRO_5040980051" evidence="4">
    <location>
        <begin position="33"/>
        <end position="388"/>
    </location>
</feature>
<dbReference type="InterPro" id="IPR028081">
    <property type="entry name" value="Leu-bd"/>
</dbReference>
<feature type="signal peptide" evidence="4">
    <location>
        <begin position="1"/>
        <end position="32"/>
    </location>
</feature>
<dbReference type="CDD" id="cd06339">
    <property type="entry name" value="PBP1_YraM_LppC_lipoprotein-like"/>
    <property type="match status" value="1"/>
</dbReference>
<dbReference type="SUPFAM" id="SSF53822">
    <property type="entry name" value="Periplasmic binding protein-like I"/>
    <property type="match status" value="1"/>
</dbReference>
<keyword evidence="3" id="KW-0029">Amino-acid transport</keyword>
<evidence type="ECO:0000256" key="1">
    <source>
        <dbReference type="ARBA" id="ARBA00010062"/>
    </source>
</evidence>
<evidence type="ECO:0000313" key="7">
    <source>
        <dbReference type="Proteomes" id="UP000600101"/>
    </source>
</evidence>
<keyword evidence="7" id="KW-1185">Reference proteome</keyword>
<dbReference type="Gene3D" id="3.40.50.2300">
    <property type="match status" value="2"/>
</dbReference>
<dbReference type="InterPro" id="IPR028082">
    <property type="entry name" value="Peripla_BP_I"/>
</dbReference>
<evidence type="ECO:0000313" key="6">
    <source>
        <dbReference type="EMBL" id="MBC4015066.1"/>
    </source>
</evidence>
<dbReference type="PANTHER" id="PTHR30483:SF6">
    <property type="entry name" value="PERIPLASMIC BINDING PROTEIN OF ABC TRANSPORTER FOR NATURAL AMINO ACIDS"/>
    <property type="match status" value="1"/>
</dbReference>
<evidence type="ECO:0000259" key="5">
    <source>
        <dbReference type="Pfam" id="PF13458"/>
    </source>
</evidence>
<comment type="caution">
    <text evidence="6">The sequence shown here is derived from an EMBL/GenBank/DDBJ whole genome shotgun (WGS) entry which is preliminary data.</text>
</comment>
<dbReference type="AlphaFoldDB" id="A0A9X0QW91"/>
<dbReference type="Proteomes" id="UP000600101">
    <property type="component" value="Unassembled WGS sequence"/>
</dbReference>
<dbReference type="RefSeq" id="WP_186769828.1">
    <property type="nucleotide sequence ID" value="NZ_JACOMF010000005.1"/>
</dbReference>
<feature type="domain" description="Leucine-binding protein" evidence="5">
    <location>
        <begin position="56"/>
        <end position="333"/>
    </location>
</feature>
<name>A0A9X0QW91_9PROT</name>
<accession>A0A9X0QW91</accession>
<dbReference type="Pfam" id="PF13458">
    <property type="entry name" value="Peripla_BP_6"/>
    <property type="match status" value="1"/>
</dbReference>
<evidence type="ECO:0000256" key="3">
    <source>
        <dbReference type="ARBA" id="ARBA00022970"/>
    </source>
</evidence>
<dbReference type="PANTHER" id="PTHR30483">
    <property type="entry name" value="LEUCINE-SPECIFIC-BINDING PROTEIN"/>
    <property type="match status" value="1"/>
</dbReference>
<dbReference type="InterPro" id="IPR051010">
    <property type="entry name" value="BCAA_transport"/>
</dbReference>
<reference evidence="6" key="1">
    <citation type="submission" date="2020-08" db="EMBL/GenBank/DDBJ databases">
        <authorList>
            <person name="Hu Y."/>
            <person name="Nguyen S.V."/>
            <person name="Li F."/>
            <person name="Fanning S."/>
        </authorList>
    </citation>
    <scope>NUCLEOTIDE SEQUENCE</scope>
    <source>
        <strain evidence="6">SYSU D8009</strain>
    </source>
</reference>